<dbReference type="OrthoDB" id="5962960at2759"/>
<evidence type="ECO:0000313" key="4">
    <source>
        <dbReference type="Proteomes" id="UP000683360"/>
    </source>
</evidence>
<gene>
    <name evidence="3" type="ORF">MEDL_20891</name>
</gene>
<accession>A0A8S3RIM3</accession>
<comment type="caution">
    <text evidence="3">The sequence shown here is derived from an EMBL/GenBank/DDBJ whole genome shotgun (WGS) entry which is preliminary data.</text>
</comment>
<evidence type="ECO:0000256" key="1">
    <source>
        <dbReference type="ARBA" id="ARBA00022737"/>
    </source>
</evidence>
<dbReference type="InterPro" id="IPR036388">
    <property type="entry name" value="WH-like_DNA-bd_sf"/>
</dbReference>
<dbReference type="Gene3D" id="1.10.10.10">
    <property type="entry name" value="Winged helix-like DNA-binding domain superfamily/Winged helix DNA-binding domain"/>
    <property type="match status" value="1"/>
</dbReference>
<keyword evidence="1" id="KW-0677">Repeat</keyword>
<name>A0A8S3RIM3_MYTED</name>
<dbReference type="Proteomes" id="UP000683360">
    <property type="component" value="Unassembled WGS sequence"/>
</dbReference>
<dbReference type="AlphaFoldDB" id="A0A8S3RIM3"/>
<sequence length="209" mass="24686">MNILLYILQNVEEQEKLKTDFKESLQKVLRSEEKQKHFSKIYFVSNTCNTKHDVSVIEEIRNEISHHGLNKFCLDRDCPPKWLLFQQVLGKLEDNNVPISTTTRLSKIAEHVDIGIPPEKELKQCLQYFHDNGTLIYFEEENLKDYVILDPKWFVNAFRCLVSDKTEPTMDDSDDWKTLTETGELTDKLISDQFKKEPKSKFLRTNHIY</sequence>
<dbReference type="Pfam" id="PF16095">
    <property type="entry name" value="COR-A"/>
    <property type="match status" value="1"/>
</dbReference>
<protein>
    <recommendedName>
        <fullName evidence="2">COR domain-containing protein</fullName>
    </recommendedName>
</protein>
<dbReference type="EMBL" id="CAJPWZ010001055">
    <property type="protein sequence ID" value="CAG2206616.1"/>
    <property type="molecule type" value="Genomic_DNA"/>
</dbReference>
<proteinExistence type="predicted"/>
<reference evidence="3" key="1">
    <citation type="submission" date="2021-03" db="EMBL/GenBank/DDBJ databases">
        <authorList>
            <person name="Bekaert M."/>
        </authorList>
    </citation>
    <scope>NUCLEOTIDE SEQUENCE</scope>
</reference>
<keyword evidence="4" id="KW-1185">Reference proteome</keyword>
<feature type="domain" description="COR" evidence="2">
    <location>
        <begin position="79"/>
        <end position="167"/>
    </location>
</feature>
<organism evidence="3 4">
    <name type="scientific">Mytilus edulis</name>
    <name type="common">Blue mussel</name>
    <dbReference type="NCBI Taxonomy" id="6550"/>
    <lineage>
        <taxon>Eukaryota</taxon>
        <taxon>Metazoa</taxon>
        <taxon>Spiralia</taxon>
        <taxon>Lophotrochozoa</taxon>
        <taxon>Mollusca</taxon>
        <taxon>Bivalvia</taxon>
        <taxon>Autobranchia</taxon>
        <taxon>Pteriomorphia</taxon>
        <taxon>Mytilida</taxon>
        <taxon>Mytiloidea</taxon>
        <taxon>Mytilidae</taxon>
        <taxon>Mytilinae</taxon>
        <taxon>Mytilus</taxon>
    </lineage>
</organism>
<dbReference type="InterPro" id="IPR032171">
    <property type="entry name" value="COR-A"/>
</dbReference>
<evidence type="ECO:0000313" key="3">
    <source>
        <dbReference type="EMBL" id="CAG2206616.1"/>
    </source>
</evidence>
<evidence type="ECO:0000259" key="2">
    <source>
        <dbReference type="Pfam" id="PF16095"/>
    </source>
</evidence>